<proteinExistence type="predicted"/>
<feature type="region of interest" description="Disordered" evidence="1">
    <location>
        <begin position="82"/>
        <end position="115"/>
    </location>
</feature>
<gene>
    <name evidence="2" type="ORF">RNC47_10120</name>
</gene>
<organism evidence="2 3">
    <name type="scientific">Streptomyces millisiae</name>
    <dbReference type="NCBI Taxonomy" id="3075542"/>
    <lineage>
        <taxon>Bacteria</taxon>
        <taxon>Bacillati</taxon>
        <taxon>Actinomycetota</taxon>
        <taxon>Actinomycetes</taxon>
        <taxon>Kitasatosporales</taxon>
        <taxon>Streptomycetaceae</taxon>
        <taxon>Streptomyces</taxon>
    </lineage>
</organism>
<protein>
    <submittedName>
        <fullName evidence="2">Uncharacterized protein</fullName>
    </submittedName>
</protein>
<name>A0ABU2LM80_9ACTN</name>
<keyword evidence="3" id="KW-1185">Reference proteome</keyword>
<sequence length="115" mass="12280">MNPSPDAAYSLATLVQRLEAQAEELLVEELPWLGLLPKAERSACVRELLAGLRAGAETGSLLPFAHDVASWRATAEAWADPELARDLQGPFPGTGPELTPPGETPTSAIFTSEDR</sequence>
<dbReference type="EMBL" id="JAVREM010000008">
    <property type="protein sequence ID" value="MDT0318691.1"/>
    <property type="molecule type" value="Genomic_DNA"/>
</dbReference>
<evidence type="ECO:0000256" key="1">
    <source>
        <dbReference type="SAM" id="MobiDB-lite"/>
    </source>
</evidence>
<accession>A0ABU2LM80</accession>
<comment type="caution">
    <text evidence="2">The sequence shown here is derived from an EMBL/GenBank/DDBJ whole genome shotgun (WGS) entry which is preliminary data.</text>
</comment>
<evidence type="ECO:0000313" key="2">
    <source>
        <dbReference type="EMBL" id="MDT0318691.1"/>
    </source>
</evidence>
<evidence type="ECO:0000313" key="3">
    <source>
        <dbReference type="Proteomes" id="UP001183420"/>
    </source>
</evidence>
<dbReference type="Proteomes" id="UP001183420">
    <property type="component" value="Unassembled WGS sequence"/>
</dbReference>
<dbReference type="RefSeq" id="WP_311597523.1">
    <property type="nucleotide sequence ID" value="NZ_JAVREM010000008.1"/>
</dbReference>
<reference evidence="3" key="1">
    <citation type="submission" date="2023-07" db="EMBL/GenBank/DDBJ databases">
        <title>30 novel species of actinomycetes from the DSMZ collection.</title>
        <authorList>
            <person name="Nouioui I."/>
        </authorList>
    </citation>
    <scope>NUCLEOTIDE SEQUENCE [LARGE SCALE GENOMIC DNA]</scope>
    <source>
        <strain evidence="3">DSM 44918</strain>
    </source>
</reference>